<evidence type="ECO:0000313" key="1">
    <source>
        <dbReference type="EMBL" id="CAK73644.1"/>
    </source>
</evidence>
<dbReference type="AlphaFoldDB" id="A0CS77"/>
<protein>
    <submittedName>
        <fullName evidence="1">Uncharacterized protein</fullName>
    </submittedName>
</protein>
<accession>A0CS77</accession>
<dbReference type="KEGG" id="ptm:GSPATT00009916001"/>
<keyword evidence="2" id="KW-1185">Reference proteome</keyword>
<proteinExistence type="predicted"/>
<gene>
    <name evidence="1" type="ORF">GSPATT00009916001</name>
</gene>
<reference evidence="1 2" key="1">
    <citation type="journal article" date="2006" name="Nature">
        <title>Global trends of whole-genome duplications revealed by the ciliate Paramecium tetraurelia.</title>
        <authorList>
            <consortium name="Genoscope"/>
            <person name="Aury J.-M."/>
            <person name="Jaillon O."/>
            <person name="Duret L."/>
            <person name="Noel B."/>
            <person name="Jubin C."/>
            <person name="Porcel B.M."/>
            <person name="Segurens B."/>
            <person name="Daubin V."/>
            <person name="Anthouard V."/>
            <person name="Aiach N."/>
            <person name="Arnaiz O."/>
            <person name="Billaut A."/>
            <person name="Beisson J."/>
            <person name="Blanc I."/>
            <person name="Bouhouche K."/>
            <person name="Camara F."/>
            <person name="Duharcourt S."/>
            <person name="Guigo R."/>
            <person name="Gogendeau D."/>
            <person name="Katinka M."/>
            <person name="Keller A.-M."/>
            <person name="Kissmehl R."/>
            <person name="Klotz C."/>
            <person name="Koll F."/>
            <person name="Le Moue A."/>
            <person name="Lepere C."/>
            <person name="Malinsky S."/>
            <person name="Nowacki M."/>
            <person name="Nowak J.K."/>
            <person name="Plattner H."/>
            <person name="Poulain J."/>
            <person name="Ruiz F."/>
            <person name="Serrano V."/>
            <person name="Zagulski M."/>
            <person name="Dessen P."/>
            <person name="Betermier M."/>
            <person name="Weissenbach J."/>
            <person name="Scarpelli C."/>
            <person name="Schachter V."/>
            <person name="Sperling L."/>
            <person name="Meyer E."/>
            <person name="Cohen J."/>
            <person name="Wincker P."/>
        </authorList>
    </citation>
    <scope>NUCLEOTIDE SEQUENCE [LARGE SCALE GENOMIC DNA]</scope>
    <source>
        <strain evidence="1 2">Stock d4-2</strain>
    </source>
</reference>
<dbReference type="HOGENOM" id="CLU_1655569_0_0_1"/>
<dbReference type="EMBL" id="CT868163">
    <property type="protein sequence ID" value="CAK73644.1"/>
    <property type="molecule type" value="Genomic_DNA"/>
</dbReference>
<dbReference type="Proteomes" id="UP000000600">
    <property type="component" value="Unassembled WGS sequence"/>
</dbReference>
<evidence type="ECO:0000313" key="2">
    <source>
        <dbReference type="Proteomes" id="UP000000600"/>
    </source>
</evidence>
<dbReference type="InParanoid" id="A0CS77"/>
<dbReference type="GeneID" id="5026826"/>
<dbReference type="RefSeq" id="XP_001441041.1">
    <property type="nucleotide sequence ID" value="XM_001441004.1"/>
</dbReference>
<name>A0CS77_PARTE</name>
<organism evidence="1 2">
    <name type="scientific">Paramecium tetraurelia</name>
    <dbReference type="NCBI Taxonomy" id="5888"/>
    <lineage>
        <taxon>Eukaryota</taxon>
        <taxon>Sar</taxon>
        <taxon>Alveolata</taxon>
        <taxon>Ciliophora</taxon>
        <taxon>Intramacronucleata</taxon>
        <taxon>Oligohymenophorea</taxon>
        <taxon>Peniculida</taxon>
        <taxon>Parameciidae</taxon>
        <taxon>Paramecium</taxon>
    </lineage>
</organism>
<sequence length="160" mass="19917">MESLLKLDEYSKGFVQINYFIEQFTLASQGESYFTKFINKSQNRMKFLDFLTYFRSQKQKIQRQLFFIDTLKIQEKKLDAIKIKKKQLIQRMIEKFNHYRQAEYYINDLMYRNKEIFKKMRNYNQENLNNLHNLQQELSQQLIRYNYCEMFVDTTYYLAY</sequence>